<keyword evidence="4 6" id="KW-0378">Hydrolase</keyword>
<dbReference type="InterPro" id="IPR050491">
    <property type="entry name" value="AmpC-like"/>
</dbReference>
<dbReference type="PROSITE" id="PS00336">
    <property type="entry name" value="BETA_LACTAMASE_C"/>
    <property type="match status" value="1"/>
</dbReference>
<comment type="caution">
    <text evidence="9">The sequence shown here is derived from an EMBL/GenBank/DDBJ whole genome shotgun (WGS) entry which is preliminary data.</text>
</comment>
<dbReference type="InterPro" id="IPR001466">
    <property type="entry name" value="Beta-lactam-related"/>
</dbReference>
<dbReference type="Pfam" id="PF00144">
    <property type="entry name" value="Beta-lactamase"/>
    <property type="match status" value="1"/>
</dbReference>
<reference evidence="9 10" key="1">
    <citation type="submission" date="2022-05" db="EMBL/GenBank/DDBJ databases">
        <title>Novel Pseudomonas spp. Isolated from a Rainbow Trout Aquaculture Facility.</title>
        <authorList>
            <person name="Testerman T."/>
            <person name="Graf J."/>
        </authorList>
    </citation>
    <scope>NUCLEOTIDE SEQUENCE [LARGE SCALE GENOMIC DNA]</scope>
    <source>
        <strain evidence="9 10">ID681</strain>
    </source>
</reference>
<dbReference type="PANTHER" id="PTHR46825">
    <property type="entry name" value="D-ALANYL-D-ALANINE-CARBOXYPEPTIDASE/ENDOPEPTIDASE AMPH"/>
    <property type="match status" value="1"/>
</dbReference>
<dbReference type="PANTHER" id="PTHR46825:SF8">
    <property type="entry name" value="BETA-LACTAMASE-RELATED"/>
    <property type="match status" value="1"/>
</dbReference>
<keyword evidence="5 6" id="KW-0046">Antibiotic resistance</keyword>
<dbReference type="Proteomes" id="UP001148203">
    <property type="component" value="Unassembled WGS sequence"/>
</dbReference>
<evidence type="ECO:0000256" key="2">
    <source>
        <dbReference type="ARBA" id="ARBA00007840"/>
    </source>
</evidence>
<evidence type="ECO:0000256" key="5">
    <source>
        <dbReference type="ARBA" id="ARBA00023251"/>
    </source>
</evidence>
<proteinExistence type="inferred from homology"/>
<evidence type="ECO:0000256" key="3">
    <source>
        <dbReference type="ARBA" id="ARBA00012865"/>
    </source>
</evidence>
<dbReference type="Gene3D" id="3.40.710.10">
    <property type="entry name" value="DD-peptidase/beta-lactamase superfamily"/>
    <property type="match status" value="1"/>
</dbReference>
<dbReference type="InterPro" id="IPR001586">
    <property type="entry name" value="Beta-lactam_class-C_AS"/>
</dbReference>
<dbReference type="RefSeq" id="WP_273913588.1">
    <property type="nucleotide sequence ID" value="NZ_JAMDGX010000092.1"/>
</dbReference>
<dbReference type="EMBL" id="JAMDGY010000089">
    <property type="protein sequence ID" value="MDD0993403.1"/>
    <property type="molecule type" value="Genomic_DNA"/>
</dbReference>
<accession>A0ABT5NYX3</accession>
<dbReference type="NCBIfam" id="NF033085">
    <property type="entry name" value="bla_class_C"/>
    <property type="match status" value="1"/>
</dbReference>
<comment type="catalytic activity">
    <reaction evidence="1 6">
        <text>a beta-lactam + H2O = a substituted beta-amino acid</text>
        <dbReference type="Rhea" id="RHEA:20401"/>
        <dbReference type="ChEBI" id="CHEBI:15377"/>
        <dbReference type="ChEBI" id="CHEBI:35627"/>
        <dbReference type="ChEBI" id="CHEBI:140347"/>
        <dbReference type="EC" id="3.5.2.6"/>
    </reaction>
</comment>
<dbReference type="InterPro" id="IPR058136">
    <property type="entry name" value="AmpC"/>
</dbReference>
<feature type="signal peptide" evidence="7">
    <location>
        <begin position="1"/>
        <end position="21"/>
    </location>
</feature>
<feature type="chain" id="PRO_5045643519" description="Beta-lactamase" evidence="7">
    <location>
        <begin position="22"/>
        <end position="379"/>
    </location>
</feature>
<organism evidence="9 10">
    <name type="scientific">Pseudomonas fontis</name>
    <dbReference type="NCBI Taxonomy" id="2942633"/>
    <lineage>
        <taxon>Bacteria</taxon>
        <taxon>Pseudomonadati</taxon>
        <taxon>Pseudomonadota</taxon>
        <taxon>Gammaproteobacteria</taxon>
        <taxon>Pseudomonadales</taxon>
        <taxon>Pseudomonadaceae</taxon>
        <taxon>Pseudomonas</taxon>
    </lineage>
</organism>
<keyword evidence="7" id="KW-0732">Signal</keyword>
<sequence>MHPFGLYASSALLAFSSYATAADLDSVVNAAARKLMAEQHIPGLAVGVIVDGQQHLYTFGHADQASGQAVTADTLFEIGSISKTFTATLAAYAQANGKLDLQAPVARYLPELQGRPFGDVRLLNLATHTSGGFPLQVPDAVQNHAQLMDYLKAWKPTYPTGTYRTYANPSIGMLAVIAAKALDTPFQLLMEQQVFPRLGLNNTFIRVPADKQASYAWGYDKAGAAVRVSPGVLADEAYGVKTSVRDLLHFVEVNLGAPLADKALASAVNTTHTGYFNTGAMVQDLVWEQYSYPVALQTLIDGNGNSWALQSHPVTALTPPMAPRQDVWINKTGATNGFGAYVAFVPAKRMGVVLLANSNYPNEQRVRLAHEILSAAEKP</sequence>
<evidence type="ECO:0000259" key="8">
    <source>
        <dbReference type="Pfam" id="PF00144"/>
    </source>
</evidence>
<gene>
    <name evidence="9" type="ORF">M5G11_23025</name>
</gene>
<evidence type="ECO:0000313" key="9">
    <source>
        <dbReference type="EMBL" id="MDD0993403.1"/>
    </source>
</evidence>
<dbReference type="SUPFAM" id="SSF56601">
    <property type="entry name" value="beta-lactamase/transpeptidase-like"/>
    <property type="match status" value="1"/>
</dbReference>
<evidence type="ECO:0000256" key="4">
    <source>
        <dbReference type="ARBA" id="ARBA00022801"/>
    </source>
</evidence>
<evidence type="ECO:0000256" key="6">
    <source>
        <dbReference type="RuleBase" id="RU361140"/>
    </source>
</evidence>
<dbReference type="InterPro" id="IPR012338">
    <property type="entry name" value="Beta-lactam/transpept-like"/>
</dbReference>
<keyword evidence="10" id="KW-1185">Reference proteome</keyword>
<feature type="domain" description="Beta-lactamase-related" evidence="8">
    <location>
        <begin position="29"/>
        <end position="376"/>
    </location>
</feature>
<evidence type="ECO:0000256" key="7">
    <source>
        <dbReference type="SAM" id="SignalP"/>
    </source>
</evidence>
<comment type="similarity">
    <text evidence="2 6">Belongs to the class-C beta-lactamase family.</text>
</comment>
<evidence type="ECO:0000256" key="1">
    <source>
        <dbReference type="ARBA" id="ARBA00001526"/>
    </source>
</evidence>
<evidence type="ECO:0000313" key="10">
    <source>
        <dbReference type="Proteomes" id="UP001148203"/>
    </source>
</evidence>
<name>A0ABT5NYX3_9PSED</name>
<dbReference type="EC" id="3.5.2.6" evidence="3 6"/>
<protein>
    <recommendedName>
        <fullName evidence="3 6">Beta-lactamase</fullName>
        <ecNumber evidence="3 6">3.5.2.6</ecNumber>
    </recommendedName>
</protein>